<dbReference type="PANTHER" id="PTHR31264:SF3">
    <property type="entry name" value="OS07G0554100 PROTEIN"/>
    <property type="match status" value="1"/>
</dbReference>
<comment type="caution">
    <text evidence="1">The sequence shown here is derived from an EMBL/GenBank/DDBJ whole genome shotgun (WGS) entry which is preliminary data.</text>
</comment>
<dbReference type="OrthoDB" id="679977at2759"/>
<organism evidence="1 2">
    <name type="scientific">Digitaria exilis</name>
    <dbReference type="NCBI Taxonomy" id="1010633"/>
    <lineage>
        <taxon>Eukaryota</taxon>
        <taxon>Viridiplantae</taxon>
        <taxon>Streptophyta</taxon>
        <taxon>Embryophyta</taxon>
        <taxon>Tracheophyta</taxon>
        <taxon>Spermatophyta</taxon>
        <taxon>Magnoliopsida</taxon>
        <taxon>Liliopsida</taxon>
        <taxon>Poales</taxon>
        <taxon>Poaceae</taxon>
        <taxon>PACMAD clade</taxon>
        <taxon>Panicoideae</taxon>
        <taxon>Panicodae</taxon>
        <taxon>Paniceae</taxon>
        <taxon>Anthephorinae</taxon>
        <taxon>Digitaria</taxon>
    </lineage>
</organism>
<reference evidence="1" key="1">
    <citation type="submission" date="2020-07" db="EMBL/GenBank/DDBJ databases">
        <title>Genome sequence and genetic diversity analysis of an under-domesticated orphan crop, white fonio (Digitaria exilis).</title>
        <authorList>
            <person name="Bennetzen J.L."/>
            <person name="Chen S."/>
            <person name="Ma X."/>
            <person name="Wang X."/>
            <person name="Yssel A.E.J."/>
            <person name="Chaluvadi S.R."/>
            <person name="Johnson M."/>
            <person name="Gangashetty P."/>
            <person name="Hamidou F."/>
            <person name="Sanogo M.D."/>
            <person name="Zwaenepoel A."/>
            <person name="Wallace J."/>
            <person name="Van De Peer Y."/>
            <person name="Van Deynze A."/>
        </authorList>
    </citation>
    <scope>NUCLEOTIDE SEQUENCE</scope>
    <source>
        <tissue evidence="1">Leaves</tissue>
    </source>
</reference>
<keyword evidence="2" id="KW-1185">Reference proteome</keyword>
<dbReference type="AlphaFoldDB" id="A0A835AMK0"/>
<proteinExistence type="predicted"/>
<sequence length="332" mass="36836">MAPTSRALPLPDELIENILVRVASPRELAFASVAHPDFRRIIAGASFPRLYRSLHPPQLLGILGVQGIMPAEAPHPNAPVARALVGDADFSYDHLPDAGGAYHWRPSDVRDGRVLLKRSVPHTDSVLVPTCDDAMAVVFIYSSLSGIWAVGTAASWDVLGFGDVVEQDDWFPSYAYGCFYCHVPERNKLLRLNIDRMEFSAVGLPPDYANRWVFAVEAGEGRVGIFTRTFVPDIPRVLQYSIRQNEGENAIEHSKETTILLPSDCIRYIVVTATEGYVFLLGGPSREPASGFFTLEIKTLKVERLCSPIGHDCAFLYPGYFGYPRFLSPRRI</sequence>
<dbReference type="PANTHER" id="PTHR31264">
    <property type="entry name" value="OS07G0554500 PROTEIN-RELATED"/>
    <property type="match status" value="1"/>
</dbReference>
<evidence type="ECO:0000313" key="2">
    <source>
        <dbReference type="Proteomes" id="UP000636709"/>
    </source>
</evidence>
<protein>
    <recommendedName>
        <fullName evidence="3">F-box domain-containing protein</fullName>
    </recommendedName>
</protein>
<evidence type="ECO:0008006" key="3">
    <source>
        <dbReference type="Google" id="ProtNLM"/>
    </source>
</evidence>
<gene>
    <name evidence="1" type="ORF">HU200_054360</name>
</gene>
<dbReference type="EMBL" id="JACEFO010002347">
    <property type="protein sequence ID" value="KAF8664651.1"/>
    <property type="molecule type" value="Genomic_DNA"/>
</dbReference>
<evidence type="ECO:0000313" key="1">
    <source>
        <dbReference type="EMBL" id="KAF8664651.1"/>
    </source>
</evidence>
<name>A0A835AMK0_9POAL</name>
<accession>A0A835AMK0</accession>
<dbReference type="Proteomes" id="UP000636709">
    <property type="component" value="Unassembled WGS sequence"/>
</dbReference>